<dbReference type="InterPro" id="IPR038765">
    <property type="entry name" value="Papain-like_cys_pep_sf"/>
</dbReference>
<dbReference type="Pfam" id="PF01640">
    <property type="entry name" value="Peptidase_C10"/>
    <property type="match status" value="1"/>
</dbReference>
<dbReference type="InterPro" id="IPR044934">
    <property type="entry name" value="Streptopain_sf"/>
</dbReference>
<dbReference type="PROSITE" id="PS51257">
    <property type="entry name" value="PROKAR_LIPOPROTEIN"/>
    <property type="match status" value="1"/>
</dbReference>
<protein>
    <recommendedName>
        <fullName evidence="3">Spi protease inhibitor domain-containing protein</fullName>
    </recommendedName>
</protein>
<evidence type="ECO:0000313" key="2">
    <source>
        <dbReference type="Proteomes" id="UP000460666"/>
    </source>
</evidence>
<organism evidence="1 2">
    <name type="scientific">Bacteroides fragilis</name>
    <dbReference type="NCBI Taxonomy" id="817"/>
    <lineage>
        <taxon>Bacteria</taxon>
        <taxon>Pseudomonadati</taxon>
        <taxon>Bacteroidota</taxon>
        <taxon>Bacteroidia</taxon>
        <taxon>Bacteroidales</taxon>
        <taxon>Bacteroidaceae</taxon>
        <taxon>Bacteroides</taxon>
    </lineage>
</organism>
<accession>A0A642EX72</accession>
<dbReference type="RefSeq" id="WP_130071545.1">
    <property type="nucleotide sequence ID" value="NZ_CP083688.1"/>
</dbReference>
<evidence type="ECO:0008006" key="3">
    <source>
        <dbReference type="Google" id="ProtNLM"/>
    </source>
</evidence>
<proteinExistence type="predicted"/>
<name>A0A642EX72_BACFG</name>
<dbReference type="GO" id="GO:0008234">
    <property type="term" value="F:cysteine-type peptidase activity"/>
    <property type="evidence" value="ECO:0007669"/>
    <property type="project" value="InterPro"/>
</dbReference>
<reference evidence="1 2" key="1">
    <citation type="journal article" date="2019" name="Nat. Med.">
        <title>A library of human gut bacterial isolates paired with longitudinal multiomics data enables mechanistic microbiome research.</title>
        <authorList>
            <person name="Poyet M."/>
            <person name="Groussin M."/>
            <person name="Gibbons S.M."/>
            <person name="Avila-Pacheco J."/>
            <person name="Jiang X."/>
            <person name="Kearney S.M."/>
            <person name="Perrotta A.R."/>
            <person name="Berdy B."/>
            <person name="Zhao S."/>
            <person name="Lieberman T.D."/>
            <person name="Swanson P.K."/>
            <person name="Smith M."/>
            <person name="Roesemann S."/>
            <person name="Alexander J.E."/>
            <person name="Rich S.A."/>
            <person name="Livny J."/>
            <person name="Vlamakis H."/>
            <person name="Clish C."/>
            <person name="Bullock K."/>
            <person name="Deik A."/>
            <person name="Scott J."/>
            <person name="Pierce K.A."/>
            <person name="Xavier R.J."/>
            <person name="Alm E.J."/>
        </authorList>
    </citation>
    <scope>NUCLEOTIDE SEQUENCE [LARGE SCALE GENOMIC DNA]</scope>
    <source>
        <strain evidence="1 2">BIOML-A46</strain>
    </source>
</reference>
<evidence type="ECO:0000313" key="1">
    <source>
        <dbReference type="EMBL" id="KAA4990698.1"/>
    </source>
</evidence>
<dbReference type="AlphaFoldDB" id="A0A642EX72"/>
<dbReference type="EMBL" id="VWCJ01000030">
    <property type="protein sequence ID" value="KAA4990698.1"/>
    <property type="molecule type" value="Genomic_DNA"/>
</dbReference>
<dbReference type="GO" id="GO:0006508">
    <property type="term" value="P:proteolysis"/>
    <property type="evidence" value="ECO:0007669"/>
    <property type="project" value="InterPro"/>
</dbReference>
<dbReference type="Gene3D" id="3.90.70.50">
    <property type="entry name" value="Peptidase C10, streptopain"/>
    <property type="match status" value="1"/>
</dbReference>
<gene>
    <name evidence="1" type="ORF">F2Z89_22460</name>
</gene>
<sequence length="440" mass="49370">MKNEHLKFHYVFMFSLLSLFSCENSLLSECAKLSEDHSSDLVSQGQEKAVAVLNQFRSEVNPETRSLPDINIKSIKSETYQIELPQQDVRAKSSISNSDTIDIYTIVFEKDGKTGFSILSPDERVGRMYAYTEDGSISDTISNKGLALHLNGIKEICEADLAMYYTHGGNSTITRAQGTMYPNFMNFEWAQTEPFNALCPKVCGSKPALAGRFTVAAAEIIMYYKKKYYDWFGEEGLSNSNSRITMNVQSNSDARSVDPNSYDYKLLKDYFRITNSSPEAVKNEAARLMYDIAVLLKSRWGCGVSYGDDTCADFADAEAVFGPFIGTYFKNTYPERYEILELFESNISKIDKQKMISHIALKNPIMVQGLYSYGPIRSVWLYTGVKFRGTTIDEFYINWGGGGSSNGWYAFNNNLGYVPYEVLFVNAVNPDATPGGGTIQ</sequence>
<dbReference type="InterPro" id="IPR000200">
    <property type="entry name" value="Peptidase_C10"/>
</dbReference>
<comment type="caution">
    <text evidence="1">The sequence shown here is derived from an EMBL/GenBank/DDBJ whole genome shotgun (WGS) entry which is preliminary data.</text>
</comment>
<dbReference type="SUPFAM" id="SSF54001">
    <property type="entry name" value="Cysteine proteinases"/>
    <property type="match status" value="1"/>
</dbReference>
<dbReference type="Proteomes" id="UP000460666">
    <property type="component" value="Unassembled WGS sequence"/>
</dbReference>